<proteinExistence type="predicted"/>
<feature type="region of interest" description="Disordered" evidence="1">
    <location>
        <begin position="1"/>
        <end position="96"/>
    </location>
</feature>
<dbReference type="InParanoid" id="M3XPK9"/>
<feature type="region of interest" description="Disordered" evidence="1">
    <location>
        <begin position="177"/>
        <end position="197"/>
    </location>
</feature>
<dbReference type="EMBL" id="AEYP01042971">
    <property type="status" value="NOT_ANNOTATED_CDS"/>
    <property type="molecule type" value="Genomic_DNA"/>
</dbReference>
<dbReference type="AlphaFoldDB" id="M3XPK9"/>
<organism evidence="2">
    <name type="scientific">Mustela putorius furo</name>
    <name type="common">European domestic ferret</name>
    <name type="synonym">Mustela furo</name>
    <dbReference type="NCBI Taxonomy" id="9669"/>
    <lineage>
        <taxon>Eukaryota</taxon>
        <taxon>Metazoa</taxon>
        <taxon>Chordata</taxon>
        <taxon>Craniata</taxon>
        <taxon>Vertebrata</taxon>
        <taxon>Euteleostomi</taxon>
        <taxon>Mammalia</taxon>
        <taxon>Eutheria</taxon>
        <taxon>Laurasiatheria</taxon>
        <taxon>Carnivora</taxon>
        <taxon>Caniformia</taxon>
        <taxon>Musteloidea</taxon>
        <taxon>Mustelidae</taxon>
        <taxon>Mustelinae</taxon>
        <taxon>Mustela</taxon>
    </lineage>
</organism>
<dbReference type="Ensembl" id="ENSMPUT00000001030.1">
    <property type="protein sequence ID" value="ENSMPUP00000001009.1"/>
    <property type="gene ID" value="ENSMPUG00000001017.1"/>
</dbReference>
<feature type="compositionally biased region" description="Gly residues" evidence="1">
    <location>
        <begin position="78"/>
        <end position="91"/>
    </location>
</feature>
<name>M3XPK9_MUSPF</name>
<feature type="compositionally biased region" description="Basic and acidic residues" evidence="1">
    <location>
        <begin position="182"/>
        <end position="197"/>
    </location>
</feature>
<dbReference type="HOGENOM" id="CLU_1383774_0_0_1"/>
<reference evidence="2" key="1">
    <citation type="submission" date="2024-06" db="UniProtKB">
        <authorList>
            <consortium name="Ensembl"/>
        </authorList>
    </citation>
    <scope>IDENTIFICATION</scope>
</reference>
<sequence>MNGETSESNSPGIDTCRLSRPLRRRAPPRPLRSGVLARRPLAPPKPGLVVSDPALGAAAAPPPPPQEMELGSLRRLLPGGGGGGGSWGETHGGGDRRGLDEVFLALQVEGAAHALAEAESCGRAGVAVHRAGVEAVRQVAGGVRTERVGPGPAPHGLQCETRRQEAAVGLQLQVQPPAEGVQAKKEGKTLGRTFEEK</sequence>
<protein>
    <submittedName>
        <fullName evidence="2">Uncharacterized protein</fullName>
    </submittedName>
</protein>
<accession>M3XPK9</accession>
<evidence type="ECO:0000313" key="2">
    <source>
        <dbReference type="Ensembl" id="ENSMPUP00000001009.1"/>
    </source>
</evidence>
<evidence type="ECO:0000256" key="1">
    <source>
        <dbReference type="SAM" id="MobiDB-lite"/>
    </source>
</evidence>
<feature type="compositionally biased region" description="Polar residues" evidence="1">
    <location>
        <begin position="1"/>
        <end position="12"/>
    </location>
</feature>